<accession>A0AAE3GLV2</accession>
<evidence type="ECO:0000313" key="1">
    <source>
        <dbReference type="EMBL" id="MCP2726950.1"/>
    </source>
</evidence>
<organism evidence="1 2">
    <name type="scientific">Limnofasciculus baicalensis BBK-W-15</name>
    <dbReference type="NCBI Taxonomy" id="2699891"/>
    <lineage>
        <taxon>Bacteria</taxon>
        <taxon>Bacillati</taxon>
        <taxon>Cyanobacteriota</taxon>
        <taxon>Cyanophyceae</taxon>
        <taxon>Coleofasciculales</taxon>
        <taxon>Coleofasciculaceae</taxon>
        <taxon>Limnofasciculus</taxon>
        <taxon>Limnofasciculus baicalensis</taxon>
    </lineage>
</organism>
<dbReference type="EMBL" id="JAMZMM010000003">
    <property type="protein sequence ID" value="MCP2726950.1"/>
    <property type="molecule type" value="Genomic_DNA"/>
</dbReference>
<protein>
    <submittedName>
        <fullName evidence="1">Uncharacterized protein</fullName>
    </submittedName>
</protein>
<reference evidence="1" key="1">
    <citation type="submission" date="2022-06" db="EMBL/GenBank/DDBJ databases">
        <title>New cyanobacteria of genus Symplocastrum in benthos of Lake Baikal.</title>
        <authorList>
            <person name="Sorokovikova E."/>
            <person name="Tikhonova I."/>
            <person name="Krasnopeev A."/>
            <person name="Evseev P."/>
            <person name="Gladkikh A."/>
            <person name="Belykh O."/>
        </authorList>
    </citation>
    <scope>NUCLEOTIDE SEQUENCE</scope>
    <source>
        <strain evidence="1">BBK-W-15</strain>
    </source>
</reference>
<dbReference type="Proteomes" id="UP001204953">
    <property type="component" value="Unassembled WGS sequence"/>
</dbReference>
<proteinExistence type="predicted"/>
<evidence type="ECO:0000313" key="2">
    <source>
        <dbReference type="Proteomes" id="UP001204953"/>
    </source>
</evidence>
<sequence length="59" mass="6793">MRAVEVTGIIYFILKVRVKNSNIQKGKSAGYRLIYSGFQLDEVHLRNRVSLSFFCTSHT</sequence>
<name>A0AAE3GLV2_9CYAN</name>
<dbReference type="AlphaFoldDB" id="A0AAE3GLV2"/>
<keyword evidence="2" id="KW-1185">Reference proteome</keyword>
<gene>
    <name evidence="1" type="ORF">NJ959_00465</name>
</gene>
<comment type="caution">
    <text evidence="1">The sequence shown here is derived from an EMBL/GenBank/DDBJ whole genome shotgun (WGS) entry which is preliminary data.</text>
</comment>